<dbReference type="InterPro" id="IPR036390">
    <property type="entry name" value="WH_DNA-bd_sf"/>
</dbReference>
<dbReference type="GO" id="GO:0003700">
    <property type="term" value="F:DNA-binding transcription factor activity"/>
    <property type="evidence" value="ECO:0007669"/>
    <property type="project" value="InterPro"/>
</dbReference>
<name>A0A379LVD3_9NOCA</name>
<evidence type="ECO:0000313" key="7">
    <source>
        <dbReference type="EMBL" id="SUE13987.1"/>
    </source>
</evidence>
<evidence type="ECO:0000259" key="6">
    <source>
        <dbReference type="PROSITE" id="PS50931"/>
    </source>
</evidence>
<dbReference type="PRINTS" id="PR00039">
    <property type="entry name" value="HTHLYSR"/>
</dbReference>
<evidence type="ECO:0000256" key="1">
    <source>
        <dbReference type="ARBA" id="ARBA00009437"/>
    </source>
</evidence>
<evidence type="ECO:0000313" key="8">
    <source>
        <dbReference type="Proteomes" id="UP000254569"/>
    </source>
</evidence>
<evidence type="ECO:0000256" key="5">
    <source>
        <dbReference type="ARBA" id="ARBA00023163"/>
    </source>
</evidence>
<keyword evidence="2" id="KW-0805">Transcription regulation</keyword>
<feature type="domain" description="HTH lysR-type" evidence="6">
    <location>
        <begin position="25"/>
        <end position="78"/>
    </location>
</feature>
<comment type="similarity">
    <text evidence="1">Belongs to the LysR transcriptional regulatory family.</text>
</comment>
<dbReference type="PANTHER" id="PTHR30346:SF28">
    <property type="entry name" value="HTH-TYPE TRANSCRIPTIONAL REGULATOR CYNR"/>
    <property type="match status" value="1"/>
</dbReference>
<dbReference type="GO" id="GO:0032993">
    <property type="term" value="C:protein-DNA complex"/>
    <property type="evidence" value="ECO:0007669"/>
    <property type="project" value="TreeGrafter"/>
</dbReference>
<dbReference type="AlphaFoldDB" id="A0A379LVD3"/>
<sequence>MKFCGQYHADMDWYVTTETAAVAPLLVAFDAAAREGHITRAADLLDVPQSSVSRRIRALEKTLGVTLFQQSGRGVVLTTAGRELHERIRHLIRELDGAITTVREHADPDRGVVRFGFPLTLGPVSIPSLLAEFHHRAPGIRLHLVQAHGEALAAMVRDGRLDLAVIIPPPQDLPVTVLAQQKLLLHLPSTHRLATRARLDLCDLADDHFIASPPDYHIRRELETACTEAGFEPHIAFEISEFDTIRALVAKGLGVALLPRSETPVTGTATIPVTGIENRTIGLTTGTRTPSPAAARLHAHITEHADRFDDRRVDP</sequence>
<dbReference type="InterPro" id="IPR000847">
    <property type="entry name" value="LysR_HTH_N"/>
</dbReference>
<dbReference type="SUPFAM" id="SSF46785">
    <property type="entry name" value="Winged helix' DNA-binding domain"/>
    <property type="match status" value="1"/>
</dbReference>
<evidence type="ECO:0000256" key="2">
    <source>
        <dbReference type="ARBA" id="ARBA00023015"/>
    </source>
</evidence>
<keyword evidence="3" id="KW-0238">DNA-binding</keyword>
<organism evidence="7 8">
    <name type="scientific">Rhodococcus gordoniae</name>
    <dbReference type="NCBI Taxonomy" id="223392"/>
    <lineage>
        <taxon>Bacteria</taxon>
        <taxon>Bacillati</taxon>
        <taxon>Actinomycetota</taxon>
        <taxon>Actinomycetes</taxon>
        <taxon>Mycobacteriales</taxon>
        <taxon>Nocardiaceae</taxon>
        <taxon>Rhodococcus</taxon>
    </lineage>
</organism>
<keyword evidence="4" id="KW-0010">Activator</keyword>
<dbReference type="InterPro" id="IPR036388">
    <property type="entry name" value="WH-like_DNA-bd_sf"/>
</dbReference>
<dbReference type="GO" id="GO:0003677">
    <property type="term" value="F:DNA binding"/>
    <property type="evidence" value="ECO:0007669"/>
    <property type="project" value="UniProtKB-KW"/>
</dbReference>
<evidence type="ECO:0000256" key="3">
    <source>
        <dbReference type="ARBA" id="ARBA00023125"/>
    </source>
</evidence>
<dbReference type="EMBL" id="UGVI01000001">
    <property type="protein sequence ID" value="SUE13987.1"/>
    <property type="molecule type" value="Genomic_DNA"/>
</dbReference>
<dbReference type="SUPFAM" id="SSF53850">
    <property type="entry name" value="Periplasmic binding protein-like II"/>
    <property type="match status" value="1"/>
</dbReference>
<gene>
    <name evidence="7" type="primary">gltC_2</name>
    <name evidence="7" type="ORF">NCTC13296_00820</name>
</gene>
<dbReference type="Gene3D" id="1.10.10.10">
    <property type="entry name" value="Winged helix-like DNA-binding domain superfamily/Winged helix DNA-binding domain"/>
    <property type="match status" value="1"/>
</dbReference>
<dbReference type="Proteomes" id="UP000254569">
    <property type="component" value="Unassembled WGS sequence"/>
</dbReference>
<dbReference type="Pfam" id="PF00126">
    <property type="entry name" value="HTH_1"/>
    <property type="match status" value="1"/>
</dbReference>
<dbReference type="PANTHER" id="PTHR30346">
    <property type="entry name" value="TRANSCRIPTIONAL DUAL REGULATOR HCAR-RELATED"/>
    <property type="match status" value="1"/>
</dbReference>
<reference evidence="7 8" key="1">
    <citation type="submission" date="2018-06" db="EMBL/GenBank/DDBJ databases">
        <authorList>
            <consortium name="Pathogen Informatics"/>
            <person name="Doyle S."/>
        </authorList>
    </citation>
    <scope>NUCLEOTIDE SEQUENCE [LARGE SCALE GENOMIC DNA]</scope>
    <source>
        <strain evidence="7 8">NCTC13296</strain>
    </source>
</reference>
<keyword evidence="5" id="KW-0804">Transcription</keyword>
<keyword evidence="8" id="KW-1185">Reference proteome</keyword>
<dbReference type="InterPro" id="IPR005119">
    <property type="entry name" value="LysR_subst-bd"/>
</dbReference>
<accession>A0A379LVD3</accession>
<evidence type="ECO:0000256" key="4">
    <source>
        <dbReference type="ARBA" id="ARBA00023159"/>
    </source>
</evidence>
<dbReference type="Pfam" id="PF03466">
    <property type="entry name" value="LysR_substrate"/>
    <property type="match status" value="1"/>
</dbReference>
<dbReference type="PROSITE" id="PS50931">
    <property type="entry name" value="HTH_LYSR"/>
    <property type="match status" value="1"/>
</dbReference>
<dbReference type="FunFam" id="1.10.10.10:FF:000001">
    <property type="entry name" value="LysR family transcriptional regulator"/>
    <property type="match status" value="1"/>
</dbReference>
<dbReference type="Gene3D" id="3.40.190.290">
    <property type="match status" value="1"/>
</dbReference>
<proteinExistence type="inferred from homology"/>
<protein>
    <submittedName>
        <fullName evidence="7">Putative LysR family transcriptional regulator</fullName>
    </submittedName>
</protein>